<feature type="domain" description="DUF7906" evidence="3">
    <location>
        <begin position="384"/>
        <end position="425"/>
    </location>
</feature>
<keyword evidence="1" id="KW-1133">Transmembrane helix</keyword>
<evidence type="ECO:0000313" key="5">
    <source>
        <dbReference type="Proteomes" id="UP000283530"/>
    </source>
</evidence>
<dbReference type="OrthoDB" id="16573at2759"/>
<dbReference type="Pfam" id="PF25483">
    <property type="entry name" value="DUF7906"/>
    <property type="match status" value="1"/>
</dbReference>
<reference evidence="4 5" key="1">
    <citation type="journal article" date="2019" name="Nat. Plants">
        <title>Stout camphor tree genome fills gaps in understanding of flowering plant genome evolution.</title>
        <authorList>
            <person name="Chaw S.M."/>
            <person name="Liu Y.C."/>
            <person name="Wu Y.W."/>
            <person name="Wang H.Y."/>
            <person name="Lin C.I."/>
            <person name="Wu C.S."/>
            <person name="Ke H.M."/>
            <person name="Chang L.Y."/>
            <person name="Hsu C.Y."/>
            <person name="Yang H.T."/>
            <person name="Sudianto E."/>
            <person name="Hsu M.H."/>
            <person name="Wu K.P."/>
            <person name="Wang L.N."/>
            <person name="Leebens-Mack J.H."/>
            <person name="Tsai I.J."/>
        </authorList>
    </citation>
    <scope>NUCLEOTIDE SEQUENCE [LARGE SCALE GENOMIC DNA]</scope>
    <source>
        <strain evidence="5">cv. Chaw 1501</strain>
        <tissue evidence="4">Young leaves</tissue>
    </source>
</reference>
<comment type="caution">
    <text evidence="4">The sequence shown here is derived from an EMBL/GenBank/DDBJ whole genome shotgun (WGS) entry which is preliminary data.</text>
</comment>
<keyword evidence="1" id="KW-0812">Transmembrane</keyword>
<feature type="chain" id="PRO_5018777763" description="DUF7906 domain-containing protein" evidence="2">
    <location>
        <begin position="34"/>
        <end position="881"/>
    </location>
</feature>
<name>A0A3S4PFP2_9MAGN</name>
<feature type="transmembrane region" description="Helical" evidence="1">
    <location>
        <begin position="852"/>
        <end position="871"/>
    </location>
</feature>
<protein>
    <recommendedName>
        <fullName evidence="3">DUF7906 domain-containing protein</fullName>
    </recommendedName>
</protein>
<keyword evidence="2" id="KW-0732">Signal</keyword>
<sequence length="881" mass="100192">MDRLSRSTPTTRFSSSILFIVAILVLLVTGTYGSSSGSHKDGRSSVFSLFNLKGKSRFWSEAVIRGDFKDLESSVSSSVGKMGVLNYTKAGNIANYLKLSEIDSMYLPVPVNFIFIGFEGKGNHEFKLGSEELERWFTKIDHIFEHTRVPRIGEALTPFYKISIDKVQRHHLPLISHISYNFSVHAIQMGEKVTSVFEHAIKVLSRKDDILDNRDDEQVLWQVDMDRMDYLFTSLIDYLELENAYNIFILNPKHENKRASYGYRRGLSESEMHFLKENKSLQAKLLQSESLTESPLEIDRGRRPLYAKHPMTKFAWTTAEDIDTVEWSNDCLDALNGVEKSYQGKDTSEIIYSKAEQMLHGKNDDMKLLLEKELKSGKLIGLHPECLTDTWMGKDRWAFIDLTAGPFSWGPAVGGEGVRTEISLPNVGKTIGAVAEITEEEAEDRLQDAIQEKFSVFGDQDHHAVDILLAEVDIYELFAFKHCKGRKVKLALCEELDERMQGLRNELQAFDSDEYDESHKRKASDALKRMESWNLFSDTYEKVRHAKQLPVQLKPLKEGLSSLLVPPQKVVFSQHMLTLSEDPALAMAFSVARRAAAVPLLLVNGTYRSTVRAYLDSSILEHQLHKLSDHGLLKGAHSHSRSTLEVPIFWFIHNEPILVDKHYQAKALSDMIIVVQSDPSSWESHLQCNGRSLLWDLRRPIKAALAATAEHLAGLLPLHLVYSQAHETAIEDWIWSVGCNPLSITSQGWQVSRFQTDTIARSYIISALEESIQLVNAAVHLLERELVNKYNAVVSMWRRISVVSGELRYSDAMNLLSFLEESSRGFMDSVNRTIATLHPIHCTRERKVQVELDMTTIPAFLVVFAILWFVLRPRRPKPKIN</sequence>
<dbReference type="InterPro" id="IPR057228">
    <property type="entry name" value="DUF7906"/>
</dbReference>
<organism evidence="4 5">
    <name type="scientific">Cinnamomum micranthum f. kanehirae</name>
    <dbReference type="NCBI Taxonomy" id="337451"/>
    <lineage>
        <taxon>Eukaryota</taxon>
        <taxon>Viridiplantae</taxon>
        <taxon>Streptophyta</taxon>
        <taxon>Embryophyta</taxon>
        <taxon>Tracheophyta</taxon>
        <taxon>Spermatophyta</taxon>
        <taxon>Magnoliopsida</taxon>
        <taxon>Magnoliidae</taxon>
        <taxon>Laurales</taxon>
        <taxon>Lauraceae</taxon>
        <taxon>Cinnamomum</taxon>
    </lineage>
</organism>
<dbReference type="PANTHER" id="PTHR31515">
    <property type="entry name" value="TRANSMEMBRANE PROTEIN-RELATED"/>
    <property type="match status" value="1"/>
</dbReference>
<evidence type="ECO:0000256" key="2">
    <source>
        <dbReference type="SAM" id="SignalP"/>
    </source>
</evidence>
<keyword evidence="1" id="KW-0472">Membrane</keyword>
<dbReference type="STRING" id="337451.A0A3S4PFP2"/>
<dbReference type="Proteomes" id="UP000283530">
    <property type="component" value="Unassembled WGS sequence"/>
</dbReference>
<feature type="signal peptide" evidence="2">
    <location>
        <begin position="1"/>
        <end position="33"/>
    </location>
</feature>
<evidence type="ECO:0000313" key="4">
    <source>
        <dbReference type="EMBL" id="RWR89832.1"/>
    </source>
</evidence>
<dbReference type="EMBL" id="QPKB01000007">
    <property type="protein sequence ID" value="RWR89832.1"/>
    <property type="molecule type" value="Genomic_DNA"/>
</dbReference>
<dbReference type="PANTHER" id="PTHR31515:SF2">
    <property type="entry name" value="TRANSMEMBRANE PROTEIN"/>
    <property type="match status" value="1"/>
</dbReference>
<evidence type="ECO:0000256" key="1">
    <source>
        <dbReference type="SAM" id="Phobius"/>
    </source>
</evidence>
<evidence type="ECO:0000259" key="3">
    <source>
        <dbReference type="Pfam" id="PF25483"/>
    </source>
</evidence>
<accession>A0A3S4PFP2</accession>
<proteinExistence type="predicted"/>
<dbReference type="AlphaFoldDB" id="A0A3S4PFP2"/>
<gene>
    <name evidence="4" type="ORF">CKAN_01890400</name>
</gene>
<keyword evidence="5" id="KW-1185">Reference proteome</keyword>